<feature type="compositionally biased region" description="Low complexity" evidence="5">
    <location>
        <begin position="47"/>
        <end position="66"/>
    </location>
</feature>
<keyword evidence="9" id="KW-1185">Reference proteome</keyword>
<feature type="transmembrane region" description="Helical" evidence="6">
    <location>
        <begin position="7"/>
        <end position="28"/>
    </location>
</feature>
<name>A0A1V9Z8P0_ACHHY</name>
<evidence type="ECO:0000259" key="7">
    <source>
        <dbReference type="PROSITE" id="PS51910"/>
    </source>
</evidence>
<protein>
    <submittedName>
        <fullName evidence="8">Carbohydrate-binding protein</fullName>
    </submittedName>
</protein>
<dbReference type="InterPro" id="IPR001579">
    <property type="entry name" value="Glyco_hydro_18_chit_AS"/>
</dbReference>
<dbReference type="OrthoDB" id="76388at2759"/>
<dbReference type="PROSITE" id="PS01095">
    <property type="entry name" value="GH18_1"/>
    <property type="match status" value="1"/>
</dbReference>
<dbReference type="SUPFAM" id="SSF51445">
    <property type="entry name" value="(Trans)glycosidases"/>
    <property type="match status" value="1"/>
</dbReference>
<dbReference type="EMBL" id="JNBR01000366">
    <property type="protein sequence ID" value="OQR94366.1"/>
    <property type="molecule type" value="Genomic_DNA"/>
</dbReference>
<evidence type="ECO:0000256" key="3">
    <source>
        <dbReference type="RuleBase" id="RU000489"/>
    </source>
</evidence>
<evidence type="ECO:0000256" key="4">
    <source>
        <dbReference type="RuleBase" id="RU004453"/>
    </source>
</evidence>
<dbReference type="GO" id="GO:0005576">
    <property type="term" value="C:extracellular region"/>
    <property type="evidence" value="ECO:0007669"/>
    <property type="project" value="TreeGrafter"/>
</dbReference>
<comment type="similarity">
    <text evidence="4">Belongs to the glycosyl hydrolase 18 family.</text>
</comment>
<dbReference type="GO" id="GO:0008061">
    <property type="term" value="F:chitin binding"/>
    <property type="evidence" value="ECO:0007669"/>
    <property type="project" value="InterPro"/>
</dbReference>
<keyword evidence="2 3" id="KW-0326">Glycosidase</keyword>
<dbReference type="PANTHER" id="PTHR11177">
    <property type="entry name" value="CHITINASE"/>
    <property type="match status" value="1"/>
</dbReference>
<dbReference type="GO" id="GO:0005975">
    <property type="term" value="P:carbohydrate metabolic process"/>
    <property type="evidence" value="ECO:0007669"/>
    <property type="project" value="InterPro"/>
</dbReference>
<keyword evidence="6" id="KW-0472">Membrane</keyword>
<dbReference type="PROSITE" id="PS51910">
    <property type="entry name" value="GH18_2"/>
    <property type="match status" value="1"/>
</dbReference>
<dbReference type="Pfam" id="PF00704">
    <property type="entry name" value="Glyco_hydro_18"/>
    <property type="match status" value="1"/>
</dbReference>
<comment type="caution">
    <text evidence="8">The sequence shown here is derived from an EMBL/GenBank/DDBJ whole genome shotgun (WGS) entry which is preliminary data.</text>
</comment>
<dbReference type="GO" id="GO:0004568">
    <property type="term" value="F:chitinase activity"/>
    <property type="evidence" value="ECO:0007669"/>
    <property type="project" value="TreeGrafter"/>
</dbReference>
<dbReference type="STRING" id="1202772.A0A1V9Z8P0"/>
<gene>
    <name evidence="8" type="ORF">ACHHYP_01453</name>
</gene>
<keyword evidence="6" id="KW-1133">Transmembrane helix</keyword>
<accession>A0A1V9Z8P0</accession>
<dbReference type="InterPro" id="IPR050314">
    <property type="entry name" value="Glycosyl_Hydrlase_18"/>
</dbReference>
<organism evidence="8 9">
    <name type="scientific">Achlya hypogyna</name>
    <name type="common">Oomycete</name>
    <name type="synonym">Protoachlya hypogyna</name>
    <dbReference type="NCBI Taxonomy" id="1202772"/>
    <lineage>
        <taxon>Eukaryota</taxon>
        <taxon>Sar</taxon>
        <taxon>Stramenopiles</taxon>
        <taxon>Oomycota</taxon>
        <taxon>Saprolegniomycetes</taxon>
        <taxon>Saprolegniales</taxon>
        <taxon>Achlyaceae</taxon>
        <taxon>Achlya</taxon>
    </lineage>
</organism>
<evidence type="ECO:0000256" key="5">
    <source>
        <dbReference type="SAM" id="MobiDB-lite"/>
    </source>
</evidence>
<dbReference type="PANTHER" id="PTHR11177:SF317">
    <property type="entry name" value="CHITINASE 12-RELATED"/>
    <property type="match status" value="1"/>
</dbReference>
<dbReference type="SMART" id="SM00636">
    <property type="entry name" value="Glyco_18"/>
    <property type="match status" value="1"/>
</dbReference>
<dbReference type="Proteomes" id="UP000243579">
    <property type="component" value="Unassembled WGS sequence"/>
</dbReference>
<dbReference type="Gene3D" id="3.20.20.80">
    <property type="entry name" value="Glycosidases"/>
    <property type="match status" value="1"/>
</dbReference>
<keyword evidence="1 3" id="KW-0378">Hydrolase</keyword>
<evidence type="ECO:0000313" key="8">
    <source>
        <dbReference type="EMBL" id="OQR94366.1"/>
    </source>
</evidence>
<evidence type="ECO:0000256" key="1">
    <source>
        <dbReference type="ARBA" id="ARBA00022801"/>
    </source>
</evidence>
<evidence type="ECO:0000256" key="2">
    <source>
        <dbReference type="ARBA" id="ARBA00023295"/>
    </source>
</evidence>
<dbReference type="InterPro" id="IPR017853">
    <property type="entry name" value="GH"/>
</dbReference>
<reference evidence="8 9" key="1">
    <citation type="journal article" date="2014" name="Genome Biol. Evol.">
        <title>The secreted proteins of Achlya hypogyna and Thraustotheca clavata identify the ancestral oomycete secretome and reveal gene acquisitions by horizontal gene transfer.</title>
        <authorList>
            <person name="Misner I."/>
            <person name="Blouin N."/>
            <person name="Leonard G."/>
            <person name="Richards T.A."/>
            <person name="Lane C.E."/>
        </authorList>
    </citation>
    <scope>NUCLEOTIDE SEQUENCE [LARGE SCALE GENOMIC DNA]</scope>
    <source>
        <strain evidence="8 9">ATCC 48635</strain>
    </source>
</reference>
<dbReference type="InterPro" id="IPR011583">
    <property type="entry name" value="Chitinase_II/V-like_cat"/>
</dbReference>
<feature type="domain" description="GH18" evidence="7">
    <location>
        <begin position="94"/>
        <end position="359"/>
    </location>
</feature>
<dbReference type="GO" id="GO:0006032">
    <property type="term" value="P:chitin catabolic process"/>
    <property type="evidence" value="ECO:0007669"/>
    <property type="project" value="TreeGrafter"/>
</dbReference>
<keyword evidence="6" id="KW-0812">Transmembrane</keyword>
<sequence length="359" mass="38209">MNKLTKVAIAVILVIGAVIGILAGVGVFSSSSSASEKSTPNKDNALSSDSSTSPTPVSSGTTPSTTINANGTVSVLREGHPDRPASCKIVPPGKRVAVFWMTEIAGCDTVPDGVTHVYFAFAEIAGGLVNQTFQTSDANVTACITSLRKRCILALGSVGGANANKYMKTITNSKAFADSAMALVKKFKFDGLDIDDESVGPEFDGKRVLGYMKELYTAMKADGNNYLLTYDTFMYEGNLATCAQATYIRCWPVGLEKYVDWVNVMAYNINNDPVAANNQYVAATKPGQIFSQWAELVTPAKLAIGTCSKGGDAYGPCPSDAVVSAWTKWAEDYGGMMVWAASKDVAYGYQFIKNIITSQ</sequence>
<dbReference type="CDD" id="cd00598">
    <property type="entry name" value="GH18_chitinase-like"/>
    <property type="match status" value="1"/>
</dbReference>
<evidence type="ECO:0000256" key="6">
    <source>
        <dbReference type="SAM" id="Phobius"/>
    </source>
</evidence>
<proteinExistence type="inferred from homology"/>
<evidence type="ECO:0000313" key="9">
    <source>
        <dbReference type="Proteomes" id="UP000243579"/>
    </source>
</evidence>
<feature type="region of interest" description="Disordered" evidence="5">
    <location>
        <begin position="31"/>
        <end position="69"/>
    </location>
</feature>
<dbReference type="InterPro" id="IPR001223">
    <property type="entry name" value="Glyco_hydro18_cat"/>
</dbReference>
<dbReference type="AlphaFoldDB" id="A0A1V9Z8P0"/>